<keyword evidence="3" id="KW-1133">Transmembrane helix</keyword>
<evidence type="ECO:0000256" key="4">
    <source>
        <dbReference type="ARBA" id="ARBA00023136"/>
    </source>
</evidence>
<keyword evidence="2" id="KW-0812">Transmembrane</keyword>
<accession>A0A927ZX04</accession>
<evidence type="ECO:0000259" key="5">
    <source>
        <dbReference type="Pfam" id="PF06803"/>
    </source>
</evidence>
<gene>
    <name evidence="6" type="ORF">E7201_02855</name>
</gene>
<protein>
    <submittedName>
        <fullName evidence="6">DUF1232 domain-containing protein</fullName>
    </submittedName>
</protein>
<dbReference type="Pfam" id="PF06803">
    <property type="entry name" value="DUF1232"/>
    <property type="match status" value="1"/>
</dbReference>
<evidence type="ECO:0000256" key="2">
    <source>
        <dbReference type="ARBA" id="ARBA00022692"/>
    </source>
</evidence>
<dbReference type="InterPro" id="IPR016983">
    <property type="entry name" value="UCP031804"/>
</dbReference>
<comment type="subcellular location">
    <subcellularLocation>
        <location evidence="1">Endomembrane system</location>
        <topology evidence="1">Multi-pass membrane protein</topology>
    </subcellularLocation>
</comment>
<evidence type="ECO:0000256" key="3">
    <source>
        <dbReference type="ARBA" id="ARBA00022989"/>
    </source>
</evidence>
<dbReference type="InterPro" id="IPR010652">
    <property type="entry name" value="DUF1232"/>
</dbReference>
<proteinExistence type="predicted"/>
<reference evidence="6" key="1">
    <citation type="submission" date="2019-04" db="EMBL/GenBank/DDBJ databases">
        <title>Evolution of Biomass-Degrading Anaerobic Consortia Revealed by Metagenomics.</title>
        <authorList>
            <person name="Peng X."/>
        </authorList>
    </citation>
    <scope>NUCLEOTIDE SEQUENCE</scope>
    <source>
        <strain evidence="6">SIG240</strain>
    </source>
</reference>
<organism evidence="6 7">
    <name type="scientific">Selenomonas ruminantium</name>
    <dbReference type="NCBI Taxonomy" id="971"/>
    <lineage>
        <taxon>Bacteria</taxon>
        <taxon>Bacillati</taxon>
        <taxon>Bacillota</taxon>
        <taxon>Negativicutes</taxon>
        <taxon>Selenomonadales</taxon>
        <taxon>Selenomonadaceae</taxon>
        <taxon>Selenomonas</taxon>
    </lineage>
</organism>
<name>A0A927ZX04_SELRU</name>
<evidence type="ECO:0000313" key="7">
    <source>
        <dbReference type="Proteomes" id="UP000761380"/>
    </source>
</evidence>
<dbReference type="Proteomes" id="UP000761380">
    <property type="component" value="Unassembled WGS sequence"/>
</dbReference>
<keyword evidence="4" id="KW-0472">Membrane</keyword>
<feature type="domain" description="DUF1232" evidence="5">
    <location>
        <begin position="63"/>
        <end position="98"/>
    </location>
</feature>
<evidence type="ECO:0000256" key="1">
    <source>
        <dbReference type="ARBA" id="ARBA00004127"/>
    </source>
</evidence>
<dbReference type="PIRSF" id="PIRSF031804">
    <property type="entry name" value="UCP031804"/>
    <property type="match status" value="1"/>
</dbReference>
<dbReference type="EMBL" id="SVBY01000012">
    <property type="protein sequence ID" value="MBE6092109.1"/>
    <property type="molecule type" value="Genomic_DNA"/>
</dbReference>
<comment type="caution">
    <text evidence="6">The sequence shown here is derived from an EMBL/GenBank/DDBJ whole genome shotgun (WGS) entry which is preliminary data.</text>
</comment>
<dbReference type="GO" id="GO:0012505">
    <property type="term" value="C:endomembrane system"/>
    <property type="evidence" value="ECO:0007669"/>
    <property type="project" value="UniProtKB-SubCell"/>
</dbReference>
<evidence type="ECO:0000313" key="6">
    <source>
        <dbReference type="EMBL" id="MBE6092109.1"/>
    </source>
</evidence>
<sequence>MAKKITEEDFKDINMDDYVKNYSEDSLWDKVRNNVSSIGISLIYKAFQLYYVAQSDTCPTKVKAGIIAALGYLISPIDLIPDLIPVVGYSDDAAAIAFAIAAAQAYITPEIKRQAKNRMREIFGDKMVDGLDED</sequence>
<dbReference type="AlphaFoldDB" id="A0A927ZX04"/>